<organism evidence="1">
    <name type="scientific">Schizaphis graminum</name>
    <name type="common">Green bug aphid</name>
    <dbReference type="NCBI Taxonomy" id="13262"/>
    <lineage>
        <taxon>Eukaryota</taxon>
        <taxon>Metazoa</taxon>
        <taxon>Ecdysozoa</taxon>
        <taxon>Arthropoda</taxon>
        <taxon>Hexapoda</taxon>
        <taxon>Insecta</taxon>
        <taxon>Pterygota</taxon>
        <taxon>Neoptera</taxon>
        <taxon>Paraneoptera</taxon>
        <taxon>Hemiptera</taxon>
        <taxon>Sternorrhyncha</taxon>
        <taxon>Aphidomorpha</taxon>
        <taxon>Aphidoidea</taxon>
        <taxon>Aphididae</taxon>
        <taxon>Aphidini</taxon>
        <taxon>Schizaphis</taxon>
    </lineage>
</organism>
<accession>A0A2S2PCX9</accession>
<protein>
    <submittedName>
        <fullName evidence="1">Uncharacterized protein</fullName>
    </submittedName>
</protein>
<reference evidence="1" key="1">
    <citation type="submission" date="2018-04" db="EMBL/GenBank/DDBJ databases">
        <title>Transcriptome of Schizaphis graminum biotype I.</title>
        <authorList>
            <person name="Scully E.D."/>
            <person name="Geib S.M."/>
            <person name="Palmer N.A."/>
            <person name="Koch K."/>
            <person name="Bradshaw J."/>
            <person name="Heng-Moss T."/>
            <person name="Sarath G."/>
        </authorList>
    </citation>
    <scope>NUCLEOTIDE SEQUENCE</scope>
</reference>
<proteinExistence type="predicted"/>
<evidence type="ECO:0000313" key="1">
    <source>
        <dbReference type="EMBL" id="MBY27311.1"/>
    </source>
</evidence>
<sequence length="111" mass="12960">MIFTVTVTMDYHFSRVTTKVYNILSYFDYFVFGRPTFVTSDSRRSLTQWRWRCFRKVRLVAVMHGEYVRMAVMVSRPPRIRSAVCGQSFVQVLEVLITGYSTSNAGGQQIR</sequence>
<name>A0A2S2PCX9_SCHGA</name>
<dbReference type="AlphaFoldDB" id="A0A2S2PCX9"/>
<dbReference type="EMBL" id="GGMR01014692">
    <property type="protein sequence ID" value="MBY27311.1"/>
    <property type="molecule type" value="Transcribed_RNA"/>
</dbReference>
<gene>
    <name evidence="1" type="ORF">g.142527</name>
</gene>